<dbReference type="AlphaFoldDB" id="A0A4R3MI32"/>
<organism evidence="1 2">
    <name type="scientific">Tepidamorphus gemmatus</name>
    <dbReference type="NCBI Taxonomy" id="747076"/>
    <lineage>
        <taxon>Bacteria</taxon>
        <taxon>Pseudomonadati</taxon>
        <taxon>Pseudomonadota</taxon>
        <taxon>Alphaproteobacteria</taxon>
        <taxon>Hyphomicrobiales</taxon>
        <taxon>Tepidamorphaceae</taxon>
        <taxon>Tepidamorphus</taxon>
    </lineage>
</organism>
<sequence>MEAANLVRMANQIAAFFAAYPEAQAVAATADHFRQFWDPRMRRQLMEILESGGAGLSQVARAAAQLLRDEAEARARAG</sequence>
<keyword evidence="2" id="KW-1185">Reference proteome</keyword>
<proteinExistence type="predicted"/>
<gene>
    <name evidence="1" type="ORF">EDC22_101587</name>
</gene>
<evidence type="ECO:0000313" key="2">
    <source>
        <dbReference type="Proteomes" id="UP000295678"/>
    </source>
</evidence>
<accession>A0A4R3MI32</accession>
<comment type="caution">
    <text evidence="1">The sequence shown here is derived from an EMBL/GenBank/DDBJ whole genome shotgun (WGS) entry which is preliminary data.</text>
</comment>
<name>A0A4R3MI32_9HYPH</name>
<dbReference type="InterPro" id="IPR021074">
    <property type="entry name" value="Formate_DH_dsu"/>
</dbReference>
<evidence type="ECO:0000313" key="1">
    <source>
        <dbReference type="EMBL" id="TCT13715.1"/>
    </source>
</evidence>
<dbReference type="Proteomes" id="UP000295678">
    <property type="component" value="Unassembled WGS sequence"/>
</dbReference>
<dbReference type="Pfam" id="PF11390">
    <property type="entry name" value="FdsD"/>
    <property type="match status" value="1"/>
</dbReference>
<reference evidence="1 2" key="1">
    <citation type="submission" date="2019-03" db="EMBL/GenBank/DDBJ databases">
        <title>Genomic Encyclopedia of Type Strains, Phase IV (KMG-IV): sequencing the most valuable type-strain genomes for metagenomic binning, comparative biology and taxonomic classification.</title>
        <authorList>
            <person name="Goeker M."/>
        </authorList>
    </citation>
    <scope>NUCLEOTIDE SEQUENCE [LARGE SCALE GENOMIC DNA]</scope>
    <source>
        <strain evidence="1 2">DSM 19345</strain>
    </source>
</reference>
<protein>
    <submittedName>
        <fullName evidence="1">Formate dehydrogenase delta subunit</fullName>
    </submittedName>
</protein>
<dbReference type="EMBL" id="SMAK01000001">
    <property type="protein sequence ID" value="TCT13715.1"/>
    <property type="molecule type" value="Genomic_DNA"/>
</dbReference>
<dbReference type="RefSeq" id="WP_132805075.1">
    <property type="nucleotide sequence ID" value="NZ_SMAK01000001.1"/>
</dbReference>